<feature type="non-terminal residue" evidence="6">
    <location>
        <position position="65"/>
    </location>
</feature>
<reference evidence="6" key="1">
    <citation type="submission" date="2021-02" db="EMBL/GenBank/DDBJ databases">
        <authorList>
            <person name="Nowell W R."/>
        </authorList>
    </citation>
    <scope>NUCLEOTIDE SEQUENCE</scope>
</reference>
<dbReference type="InterPro" id="IPR013785">
    <property type="entry name" value="Aldolase_TIM"/>
</dbReference>
<comment type="similarity">
    <text evidence="2">Belongs to the class I fructose-bisphosphate aldolase family.</text>
</comment>
<evidence type="ECO:0000256" key="5">
    <source>
        <dbReference type="ARBA" id="ARBA00023239"/>
    </source>
</evidence>
<comment type="pathway">
    <text evidence="1">Carbohydrate degradation; glycolysis; D-glyceraldehyde 3-phosphate and glycerone phosphate from D-glucose: step 4/4.</text>
</comment>
<dbReference type="SUPFAM" id="SSF51569">
    <property type="entry name" value="Aldolase"/>
    <property type="match status" value="1"/>
</dbReference>
<dbReference type="EMBL" id="CAJOBA010118768">
    <property type="protein sequence ID" value="CAF4574505.1"/>
    <property type="molecule type" value="Genomic_DNA"/>
</dbReference>
<keyword evidence="4" id="KW-0324">Glycolysis</keyword>
<sequence>LSAEKERELVETARRMLEGGKGLLAADESTGSMAKRLQSIGLENNEENRRLYRQVLFTGSKNLPR</sequence>
<dbReference type="Pfam" id="PF00274">
    <property type="entry name" value="Glycolytic"/>
    <property type="match status" value="1"/>
</dbReference>
<dbReference type="EC" id="4.1.2.13" evidence="3"/>
<dbReference type="AlphaFoldDB" id="A0A8S2YS66"/>
<keyword evidence="5" id="KW-0456">Lyase</keyword>
<protein>
    <recommendedName>
        <fullName evidence="3">fructose-bisphosphate aldolase</fullName>
        <ecNumber evidence="3">4.1.2.13</ecNumber>
    </recommendedName>
</protein>
<accession>A0A8S2YS66</accession>
<dbReference type="GO" id="GO:0004332">
    <property type="term" value="F:fructose-bisphosphate aldolase activity"/>
    <property type="evidence" value="ECO:0007669"/>
    <property type="project" value="UniProtKB-EC"/>
</dbReference>
<feature type="non-terminal residue" evidence="6">
    <location>
        <position position="1"/>
    </location>
</feature>
<dbReference type="InterPro" id="IPR000741">
    <property type="entry name" value="FBA_I"/>
</dbReference>
<evidence type="ECO:0000313" key="6">
    <source>
        <dbReference type="EMBL" id="CAF4574505.1"/>
    </source>
</evidence>
<dbReference type="PANTHER" id="PTHR11627">
    <property type="entry name" value="FRUCTOSE-BISPHOSPHATE ALDOLASE"/>
    <property type="match status" value="1"/>
</dbReference>
<name>A0A8S2YS66_9BILA</name>
<dbReference type="GO" id="GO:0006096">
    <property type="term" value="P:glycolytic process"/>
    <property type="evidence" value="ECO:0007669"/>
    <property type="project" value="UniProtKB-KW"/>
</dbReference>
<evidence type="ECO:0000256" key="2">
    <source>
        <dbReference type="ARBA" id="ARBA00010387"/>
    </source>
</evidence>
<evidence type="ECO:0000313" key="7">
    <source>
        <dbReference type="Proteomes" id="UP000682733"/>
    </source>
</evidence>
<evidence type="ECO:0000256" key="4">
    <source>
        <dbReference type="ARBA" id="ARBA00023152"/>
    </source>
</evidence>
<organism evidence="6 7">
    <name type="scientific">Didymodactylos carnosus</name>
    <dbReference type="NCBI Taxonomy" id="1234261"/>
    <lineage>
        <taxon>Eukaryota</taxon>
        <taxon>Metazoa</taxon>
        <taxon>Spiralia</taxon>
        <taxon>Gnathifera</taxon>
        <taxon>Rotifera</taxon>
        <taxon>Eurotatoria</taxon>
        <taxon>Bdelloidea</taxon>
        <taxon>Philodinida</taxon>
        <taxon>Philodinidae</taxon>
        <taxon>Didymodactylos</taxon>
    </lineage>
</organism>
<comment type="caution">
    <text evidence="6">The sequence shown here is derived from an EMBL/GenBank/DDBJ whole genome shotgun (WGS) entry which is preliminary data.</text>
</comment>
<evidence type="ECO:0000256" key="3">
    <source>
        <dbReference type="ARBA" id="ARBA00013068"/>
    </source>
</evidence>
<evidence type="ECO:0000256" key="1">
    <source>
        <dbReference type="ARBA" id="ARBA00004714"/>
    </source>
</evidence>
<dbReference type="Proteomes" id="UP000682733">
    <property type="component" value="Unassembled WGS sequence"/>
</dbReference>
<proteinExistence type="inferred from homology"/>
<dbReference type="Gene3D" id="3.20.20.70">
    <property type="entry name" value="Aldolase class I"/>
    <property type="match status" value="1"/>
</dbReference>
<gene>
    <name evidence="6" type="ORF">TMI583_LOCUS50256</name>
</gene>